<proteinExistence type="predicted"/>
<accession>A0A3E4M123</accession>
<sequence length="118" mass="13904">MSGLDKDRKRNQTVCFRMTPEERRELEARIKVSGLPKGKYFIQSVLHQEVKIAVGKYQSDRLSLEIRRLWERLETEDFYEVLADCRALMQQVIEITGDDCSVTWKASDFKTETLEDEK</sequence>
<evidence type="ECO:0000313" key="2">
    <source>
        <dbReference type="Proteomes" id="UP000261208"/>
    </source>
</evidence>
<organism evidence="1 2">
    <name type="scientific">Dorea formicigenerans</name>
    <dbReference type="NCBI Taxonomy" id="39486"/>
    <lineage>
        <taxon>Bacteria</taxon>
        <taxon>Bacillati</taxon>
        <taxon>Bacillota</taxon>
        <taxon>Clostridia</taxon>
        <taxon>Lachnospirales</taxon>
        <taxon>Lachnospiraceae</taxon>
        <taxon>Dorea</taxon>
    </lineage>
</organism>
<dbReference type="Pfam" id="PF21983">
    <property type="entry name" value="NikA-like"/>
    <property type="match status" value="1"/>
</dbReference>
<dbReference type="AlphaFoldDB" id="A0A3E4M123"/>
<comment type="caution">
    <text evidence="1">The sequence shown here is derived from an EMBL/GenBank/DDBJ whole genome shotgun (WGS) entry which is preliminary data.</text>
</comment>
<dbReference type="EMBL" id="QSQQ01000032">
    <property type="protein sequence ID" value="RGK43418.1"/>
    <property type="molecule type" value="Genomic_DNA"/>
</dbReference>
<gene>
    <name evidence="1" type="ORF">DXD10_16045</name>
</gene>
<dbReference type="Proteomes" id="UP000261208">
    <property type="component" value="Unassembled WGS sequence"/>
</dbReference>
<dbReference type="InterPro" id="IPR053842">
    <property type="entry name" value="NikA-like"/>
</dbReference>
<protein>
    <recommendedName>
        <fullName evidence="3">Mobilization protein</fullName>
    </recommendedName>
</protein>
<evidence type="ECO:0008006" key="3">
    <source>
        <dbReference type="Google" id="ProtNLM"/>
    </source>
</evidence>
<reference evidence="1 2" key="1">
    <citation type="submission" date="2018-08" db="EMBL/GenBank/DDBJ databases">
        <title>A genome reference for cultivated species of the human gut microbiota.</title>
        <authorList>
            <person name="Zou Y."/>
            <person name="Xue W."/>
            <person name="Luo G."/>
        </authorList>
    </citation>
    <scope>NUCLEOTIDE SEQUENCE [LARGE SCALE GENOMIC DNA]</scope>
    <source>
        <strain evidence="1 2">TF11-11</strain>
    </source>
</reference>
<evidence type="ECO:0000313" key="1">
    <source>
        <dbReference type="EMBL" id="RGK43418.1"/>
    </source>
</evidence>
<dbReference type="RefSeq" id="WP_117650626.1">
    <property type="nucleotide sequence ID" value="NZ_QSQQ01000032.1"/>
</dbReference>
<name>A0A3E4M123_9FIRM</name>